<name>A0A0G0I2E6_9BACT</name>
<evidence type="ECO:0000313" key="1">
    <source>
        <dbReference type="EMBL" id="KKQ49498.1"/>
    </source>
</evidence>
<comment type="caution">
    <text evidence="1">The sequence shown here is derived from an EMBL/GenBank/DDBJ whole genome shotgun (WGS) entry which is preliminary data.</text>
</comment>
<dbReference type="AlphaFoldDB" id="A0A0G0I2E6"/>
<dbReference type="EMBL" id="LBTX01000014">
    <property type="protein sequence ID" value="KKQ49498.1"/>
    <property type="molecule type" value="Genomic_DNA"/>
</dbReference>
<dbReference type="Proteomes" id="UP000034231">
    <property type="component" value="Unassembled WGS sequence"/>
</dbReference>
<organism evidence="1 2">
    <name type="scientific">Candidatus Shapirobacteria bacterium GW2011_GWE1_38_10</name>
    <dbReference type="NCBI Taxonomy" id="1618488"/>
    <lineage>
        <taxon>Bacteria</taxon>
        <taxon>Candidatus Shapironibacteriota</taxon>
    </lineage>
</organism>
<gene>
    <name evidence="1" type="ORF">US68_C0014G0011</name>
</gene>
<accession>A0A0G0I2E6</accession>
<sequence>MRNIIIVLSLISVGALGYVFIGGENKYTGIPKATIEKLRICPDSWIENRMPGGSQEVTENRQYFIIDGERREIDEFDIDWIKENCDIKPKIVY</sequence>
<protein>
    <submittedName>
        <fullName evidence="1">Uncharacterized protein</fullName>
    </submittedName>
</protein>
<proteinExistence type="predicted"/>
<evidence type="ECO:0000313" key="2">
    <source>
        <dbReference type="Proteomes" id="UP000034231"/>
    </source>
</evidence>
<reference evidence="1 2" key="1">
    <citation type="journal article" date="2015" name="Nature">
        <title>rRNA introns, odd ribosomes, and small enigmatic genomes across a large radiation of phyla.</title>
        <authorList>
            <person name="Brown C.T."/>
            <person name="Hug L.A."/>
            <person name="Thomas B.C."/>
            <person name="Sharon I."/>
            <person name="Castelle C.J."/>
            <person name="Singh A."/>
            <person name="Wilkins M.J."/>
            <person name="Williams K.H."/>
            <person name="Banfield J.F."/>
        </authorList>
    </citation>
    <scope>NUCLEOTIDE SEQUENCE [LARGE SCALE GENOMIC DNA]</scope>
</reference>